<dbReference type="EMBL" id="UINC01036264">
    <property type="protein sequence ID" value="SVB29960.1"/>
    <property type="molecule type" value="Genomic_DNA"/>
</dbReference>
<evidence type="ECO:0000313" key="1">
    <source>
        <dbReference type="EMBL" id="SVB29960.1"/>
    </source>
</evidence>
<protein>
    <submittedName>
        <fullName evidence="1">Uncharacterized protein</fullName>
    </submittedName>
</protein>
<feature type="non-terminal residue" evidence="1">
    <location>
        <position position="1"/>
    </location>
</feature>
<accession>A0A382CUX4</accession>
<gene>
    <name evidence="1" type="ORF">METZ01_LOCUS182814</name>
</gene>
<reference evidence="1" key="1">
    <citation type="submission" date="2018-05" db="EMBL/GenBank/DDBJ databases">
        <authorList>
            <person name="Lanie J.A."/>
            <person name="Ng W.-L."/>
            <person name="Kazmierczak K.M."/>
            <person name="Andrzejewski T.M."/>
            <person name="Davidsen T.M."/>
            <person name="Wayne K.J."/>
            <person name="Tettelin H."/>
            <person name="Glass J.I."/>
            <person name="Rusch D."/>
            <person name="Podicherti R."/>
            <person name="Tsui H.-C.T."/>
            <person name="Winkler M.E."/>
        </authorList>
    </citation>
    <scope>NUCLEOTIDE SEQUENCE</scope>
</reference>
<sequence length="81" mass="9755">IIRKAIEEDDKSESQKDDDILILNKLVKDDGTIDILENQFLKKDEVKEILNQKISEIFKDHFDEWLDKNIPNYLDKYFKKK</sequence>
<dbReference type="AlphaFoldDB" id="A0A382CUX4"/>
<organism evidence="1">
    <name type="scientific">marine metagenome</name>
    <dbReference type="NCBI Taxonomy" id="408172"/>
    <lineage>
        <taxon>unclassified sequences</taxon>
        <taxon>metagenomes</taxon>
        <taxon>ecological metagenomes</taxon>
    </lineage>
</organism>
<proteinExistence type="predicted"/>
<name>A0A382CUX4_9ZZZZ</name>